<dbReference type="EMBL" id="LQPR01000049">
    <property type="protein sequence ID" value="ORW69177.1"/>
    <property type="molecule type" value="Genomic_DNA"/>
</dbReference>
<evidence type="ECO:0000259" key="3">
    <source>
        <dbReference type="Pfam" id="PF24092"/>
    </source>
</evidence>
<dbReference type="AlphaFoldDB" id="A0AAJ3TTU6"/>
<sequence>MVGGSAVKAGGPAPAAADPALLDPGNYPRRARPPLGAVPNEDAGRVVEAQRMADAVVGPWEVDRTLVTGQVEHASIGVLPTLDSLAGDLAPGMIAQARAHHFLLGFVSGRATPAPAPGQSAGVKAKILVNMVLRFATPEDAAAAAGEMAATNRGIPRDGVPATELKIPRYPTTVANMAAVHQGFEAESFTAHGTYVFHEYAGSKESADAVADLIAKSLDLQGPAIDHFQATPADQLAALPADPTGLLARTVPSTKPDPNHAAVYQPHAALHFSPDPPAAQGVFNDAGVQRMSADLTSVYDAVDAPGAQRGADGLVRINASWGSYKPTAGISGLPSARCFDRGPGGQLLPRFMCVATVDHYAFKATATQELDLHQVMAAQYLMLTAS</sequence>
<reference evidence="4 5" key="1">
    <citation type="submission" date="2016-01" db="EMBL/GenBank/DDBJ databases">
        <title>The new phylogeny of the genus Mycobacterium.</title>
        <authorList>
            <person name="Tarcisio F."/>
            <person name="Conor M."/>
            <person name="Antonella G."/>
            <person name="Elisabetta G."/>
            <person name="Giulia F.S."/>
            <person name="Sara T."/>
            <person name="Anna F."/>
            <person name="Clotilde B."/>
            <person name="Roberto B."/>
            <person name="Veronica D.S."/>
            <person name="Fabio R."/>
            <person name="Monica P."/>
            <person name="Olivier J."/>
            <person name="Enrico T."/>
            <person name="Nicola S."/>
        </authorList>
    </citation>
    <scope>NUCLEOTIDE SEQUENCE [LARGE SCALE GENOMIC DNA]</scope>
    <source>
        <strain evidence="4 5">DSM 44616</strain>
    </source>
</reference>
<dbReference type="InterPro" id="IPR056463">
    <property type="entry name" value="DUF7373_C"/>
</dbReference>
<feature type="region of interest" description="Disordered" evidence="1">
    <location>
        <begin position="1"/>
        <end position="40"/>
    </location>
</feature>
<feature type="compositionally biased region" description="Low complexity" evidence="1">
    <location>
        <begin position="9"/>
        <end position="25"/>
    </location>
</feature>
<dbReference type="Pfam" id="PF24088">
    <property type="entry name" value="DUF7373"/>
    <property type="match status" value="1"/>
</dbReference>
<dbReference type="InterPro" id="IPR055797">
    <property type="entry name" value="DUF7373"/>
</dbReference>
<evidence type="ECO:0000313" key="5">
    <source>
        <dbReference type="Proteomes" id="UP000193387"/>
    </source>
</evidence>
<evidence type="ECO:0000256" key="1">
    <source>
        <dbReference type="SAM" id="MobiDB-lite"/>
    </source>
</evidence>
<dbReference type="Pfam" id="PF24092">
    <property type="entry name" value="DUF7373_C"/>
    <property type="match status" value="1"/>
</dbReference>
<feature type="domain" description="DUF7373" evidence="3">
    <location>
        <begin position="246"/>
        <end position="384"/>
    </location>
</feature>
<protein>
    <submittedName>
        <fullName evidence="4">Uncharacterized protein</fullName>
    </submittedName>
</protein>
<name>A0AAJ3TTU6_9MYCO</name>
<gene>
    <name evidence="4" type="ORF">AWC23_20005</name>
</gene>
<evidence type="ECO:0000259" key="2">
    <source>
        <dbReference type="Pfam" id="PF24088"/>
    </source>
</evidence>
<evidence type="ECO:0000313" key="4">
    <source>
        <dbReference type="EMBL" id="ORW69177.1"/>
    </source>
</evidence>
<organism evidence="4 5">
    <name type="scientific">Mycobacterium saskatchewanense</name>
    <dbReference type="NCBI Taxonomy" id="220927"/>
    <lineage>
        <taxon>Bacteria</taxon>
        <taxon>Bacillati</taxon>
        <taxon>Actinomycetota</taxon>
        <taxon>Actinomycetes</taxon>
        <taxon>Mycobacteriales</taxon>
        <taxon>Mycobacteriaceae</taxon>
        <taxon>Mycobacterium</taxon>
        <taxon>Mycobacterium simiae complex</taxon>
    </lineage>
</organism>
<dbReference type="Proteomes" id="UP000193387">
    <property type="component" value="Unassembled WGS sequence"/>
</dbReference>
<feature type="domain" description="DUF7373" evidence="2">
    <location>
        <begin position="36"/>
        <end position="240"/>
    </location>
</feature>
<keyword evidence="5" id="KW-1185">Reference proteome</keyword>
<accession>A0AAJ3TTU6</accession>
<proteinExistence type="predicted"/>
<comment type="caution">
    <text evidence="4">The sequence shown here is derived from an EMBL/GenBank/DDBJ whole genome shotgun (WGS) entry which is preliminary data.</text>
</comment>